<sequence length="579" mass="64391">MTRIERSAQARAPNARKKVMPVETELYDLLGVHPEATEDEIKKAYRKKAREHHPDKNPDDPMAGEKFQEMAAAYEILSSIETRETYDRFGMDGVSGRGAHGAGGMDAADLFAELFGHGMQFGFDFGPGSRPRRTKGEDTVITHEVTLEDLYNGKSVRMSLEKEVVCGVCKGSGARGSAKPKTCVKCEGRGWNMVQSQMGPSRMGLSRAVCTGCDGRGEKLREKDRCKKCKGTKTIKEKTRQEIFIERGMADRQRVVLAGAGDEEPGVPPGDVIFMLKAHRHDSFERTGNDLLTTVHVTLSEALLGFSRILITHLDGRGVHVSSPPGKIIKPGDSIVLRGEGMPVYKNPDQKGNLYVVLEVDMPDETWIKAVDKAALGALLPPKKSEMDPKPSVVDEVPFEEGDIVDFGEGDEDGWEDDDDDDDHLGQDPELLSSLHLYLLMHSPLYLAFHLCANVVSVKISVLRRDNHCQTKVTAHSAEEHVKDDRPKFLYTLVTHFRCFTIVAGRRTHSSHSVRCDNHQWLLIGLRSIRAAFGDDKIIIMSWECYETVENGSTCDNCDTDSSGWRLANEARHSQEYPP</sequence>
<gene>
    <name evidence="9" type="ORF">SCP_1300820</name>
</gene>
<feature type="domain" description="CR-type" evidence="8">
    <location>
        <begin position="153"/>
        <end position="238"/>
    </location>
</feature>
<evidence type="ECO:0000313" key="9">
    <source>
        <dbReference type="EMBL" id="GBE88267.1"/>
    </source>
</evidence>
<dbReference type="EMBL" id="BFAD01000013">
    <property type="protein sequence ID" value="GBE88267.1"/>
    <property type="molecule type" value="Genomic_DNA"/>
</dbReference>
<dbReference type="InterPro" id="IPR008971">
    <property type="entry name" value="HSP40/DnaJ_pept-bd"/>
</dbReference>
<proteinExistence type="inferred from homology"/>
<dbReference type="HAMAP" id="MF_01152">
    <property type="entry name" value="DnaJ"/>
    <property type="match status" value="1"/>
</dbReference>
<evidence type="ECO:0000313" key="10">
    <source>
        <dbReference type="Proteomes" id="UP000287166"/>
    </source>
</evidence>
<dbReference type="Pfam" id="PF01556">
    <property type="entry name" value="DnaJ_C"/>
    <property type="match status" value="1"/>
</dbReference>
<comment type="caution">
    <text evidence="9">The sequence shown here is derived from an EMBL/GenBank/DDBJ whole genome shotgun (WGS) entry which is preliminary data.</text>
</comment>
<dbReference type="InterPro" id="IPR036410">
    <property type="entry name" value="HSP_DnaJ_Cys-rich_dom_sf"/>
</dbReference>
<dbReference type="PRINTS" id="PR00625">
    <property type="entry name" value="JDOMAIN"/>
</dbReference>
<dbReference type="SUPFAM" id="SSF49493">
    <property type="entry name" value="HSP40/DnaJ peptide-binding domain"/>
    <property type="match status" value="2"/>
</dbReference>
<keyword evidence="10" id="KW-1185">Reference proteome</keyword>
<accession>A0A401H1F6</accession>
<evidence type="ECO:0000259" key="7">
    <source>
        <dbReference type="PROSITE" id="PS50076"/>
    </source>
</evidence>
<dbReference type="SMART" id="SM00271">
    <property type="entry name" value="DnaJ"/>
    <property type="match status" value="1"/>
</dbReference>
<organism evidence="9 10">
    <name type="scientific">Sparassis crispa</name>
    <dbReference type="NCBI Taxonomy" id="139825"/>
    <lineage>
        <taxon>Eukaryota</taxon>
        <taxon>Fungi</taxon>
        <taxon>Dikarya</taxon>
        <taxon>Basidiomycota</taxon>
        <taxon>Agaricomycotina</taxon>
        <taxon>Agaricomycetes</taxon>
        <taxon>Polyporales</taxon>
        <taxon>Sparassidaceae</taxon>
        <taxon>Sparassis</taxon>
    </lineage>
</organism>
<dbReference type="InterPro" id="IPR001623">
    <property type="entry name" value="DnaJ_domain"/>
</dbReference>
<dbReference type="Pfam" id="PF00226">
    <property type="entry name" value="DnaJ"/>
    <property type="match status" value="1"/>
</dbReference>
<dbReference type="GO" id="GO:0006457">
    <property type="term" value="P:protein folding"/>
    <property type="evidence" value="ECO:0007669"/>
    <property type="project" value="InterPro"/>
</dbReference>
<dbReference type="FunFam" id="1.10.287.110:FF:000041">
    <property type="entry name" value="Chaperone protein DNAj, putative"/>
    <property type="match status" value="1"/>
</dbReference>
<feature type="region of interest" description="Disordered" evidence="6">
    <location>
        <begin position="41"/>
        <end position="62"/>
    </location>
</feature>
<dbReference type="FunCoup" id="A0A401H1F6">
    <property type="interactions" value="361"/>
</dbReference>
<dbReference type="FunFam" id="2.10.230.10:FF:000001">
    <property type="entry name" value="DnaJ subfamily A member 2"/>
    <property type="match status" value="1"/>
</dbReference>
<dbReference type="GeneID" id="38785184"/>
<evidence type="ECO:0000256" key="3">
    <source>
        <dbReference type="ARBA" id="ARBA00022771"/>
    </source>
</evidence>
<evidence type="ECO:0000256" key="5">
    <source>
        <dbReference type="PROSITE-ProRule" id="PRU00546"/>
    </source>
</evidence>
<dbReference type="Gene3D" id="2.10.230.10">
    <property type="entry name" value="Heat shock protein DnaJ, cysteine-rich domain"/>
    <property type="match status" value="1"/>
</dbReference>
<dbReference type="GO" id="GO:0005524">
    <property type="term" value="F:ATP binding"/>
    <property type="evidence" value="ECO:0007669"/>
    <property type="project" value="InterPro"/>
</dbReference>
<feature type="zinc finger region" description="CR-type" evidence="5">
    <location>
        <begin position="153"/>
        <end position="238"/>
    </location>
</feature>
<dbReference type="Pfam" id="PF00684">
    <property type="entry name" value="DnaJ_CXXCXGXG"/>
    <property type="match status" value="1"/>
</dbReference>
<evidence type="ECO:0000256" key="4">
    <source>
        <dbReference type="ARBA" id="ARBA00022833"/>
    </source>
</evidence>
<dbReference type="CDD" id="cd10719">
    <property type="entry name" value="DnaJ_zf"/>
    <property type="match status" value="1"/>
</dbReference>
<protein>
    <submittedName>
        <fullName evidence="9">DnaJ protein homolog xdj1</fullName>
    </submittedName>
</protein>
<dbReference type="GO" id="GO:0009408">
    <property type="term" value="P:response to heat"/>
    <property type="evidence" value="ECO:0007669"/>
    <property type="project" value="InterPro"/>
</dbReference>
<dbReference type="Gene3D" id="2.60.260.20">
    <property type="entry name" value="Urease metallochaperone UreE, N-terminal domain"/>
    <property type="match status" value="2"/>
</dbReference>
<name>A0A401H1F6_9APHY</name>
<keyword evidence="1 5" id="KW-0479">Metal-binding</keyword>
<reference evidence="9 10" key="1">
    <citation type="journal article" date="2018" name="Sci. Rep.">
        <title>Genome sequence of the cauliflower mushroom Sparassis crispa (Hanabiratake) and its association with beneficial usage.</title>
        <authorList>
            <person name="Kiyama R."/>
            <person name="Furutani Y."/>
            <person name="Kawaguchi K."/>
            <person name="Nakanishi T."/>
        </authorList>
    </citation>
    <scope>NUCLEOTIDE SEQUENCE [LARGE SCALE GENOMIC DNA]</scope>
</reference>
<feature type="domain" description="J" evidence="7">
    <location>
        <begin position="25"/>
        <end position="90"/>
    </location>
</feature>
<dbReference type="InParanoid" id="A0A401H1F6"/>
<dbReference type="PANTHER" id="PTHR43888">
    <property type="entry name" value="DNAJ-LIKE-2, ISOFORM A-RELATED"/>
    <property type="match status" value="1"/>
</dbReference>
<dbReference type="InterPro" id="IPR012724">
    <property type="entry name" value="DnaJ"/>
</dbReference>
<dbReference type="InterPro" id="IPR044713">
    <property type="entry name" value="DNJA1/2-like"/>
</dbReference>
<dbReference type="GO" id="GO:0030544">
    <property type="term" value="F:Hsp70 protein binding"/>
    <property type="evidence" value="ECO:0007669"/>
    <property type="project" value="InterPro"/>
</dbReference>
<dbReference type="PROSITE" id="PS51188">
    <property type="entry name" value="ZF_CR"/>
    <property type="match status" value="1"/>
</dbReference>
<dbReference type="AlphaFoldDB" id="A0A401H1F6"/>
<evidence type="ECO:0000256" key="1">
    <source>
        <dbReference type="ARBA" id="ARBA00022723"/>
    </source>
</evidence>
<evidence type="ECO:0000259" key="8">
    <source>
        <dbReference type="PROSITE" id="PS51188"/>
    </source>
</evidence>
<dbReference type="Gene3D" id="1.10.287.110">
    <property type="entry name" value="DnaJ domain"/>
    <property type="match status" value="1"/>
</dbReference>
<keyword evidence="2" id="KW-0677">Repeat</keyword>
<evidence type="ECO:0000256" key="6">
    <source>
        <dbReference type="SAM" id="MobiDB-lite"/>
    </source>
</evidence>
<dbReference type="InterPro" id="IPR002939">
    <property type="entry name" value="DnaJ_C"/>
</dbReference>
<dbReference type="SUPFAM" id="SSF57938">
    <property type="entry name" value="DnaJ/Hsp40 cysteine-rich domain"/>
    <property type="match status" value="1"/>
</dbReference>
<dbReference type="Proteomes" id="UP000287166">
    <property type="component" value="Unassembled WGS sequence"/>
</dbReference>
<dbReference type="FunFam" id="2.60.260.20:FF:000003">
    <property type="entry name" value="DnaJ subfamily A member 2"/>
    <property type="match status" value="1"/>
</dbReference>
<dbReference type="InterPro" id="IPR001305">
    <property type="entry name" value="HSP_DnaJ_Cys-rich_dom"/>
</dbReference>
<dbReference type="GO" id="GO:0051082">
    <property type="term" value="F:unfolded protein binding"/>
    <property type="evidence" value="ECO:0007669"/>
    <property type="project" value="InterPro"/>
</dbReference>
<dbReference type="STRING" id="139825.A0A401H1F6"/>
<keyword evidence="3 5" id="KW-0863">Zinc-finger</keyword>
<dbReference type="GO" id="GO:0008270">
    <property type="term" value="F:zinc ion binding"/>
    <property type="evidence" value="ECO:0007669"/>
    <property type="project" value="UniProtKB-KW"/>
</dbReference>
<dbReference type="PROSITE" id="PS50076">
    <property type="entry name" value="DNAJ_2"/>
    <property type="match status" value="1"/>
</dbReference>
<dbReference type="CDD" id="cd10747">
    <property type="entry name" value="DnaJ_C"/>
    <property type="match status" value="1"/>
</dbReference>
<dbReference type="OrthoDB" id="550424at2759"/>
<keyword evidence="4 5" id="KW-0862">Zinc</keyword>
<dbReference type="RefSeq" id="XP_027619180.1">
    <property type="nucleotide sequence ID" value="XM_027763379.1"/>
</dbReference>
<dbReference type="InterPro" id="IPR036869">
    <property type="entry name" value="J_dom_sf"/>
</dbReference>
<evidence type="ECO:0000256" key="2">
    <source>
        <dbReference type="ARBA" id="ARBA00022737"/>
    </source>
</evidence>
<dbReference type="SUPFAM" id="SSF46565">
    <property type="entry name" value="Chaperone J-domain"/>
    <property type="match status" value="1"/>
</dbReference>
<dbReference type="CDD" id="cd06257">
    <property type="entry name" value="DnaJ"/>
    <property type="match status" value="1"/>
</dbReference>